<dbReference type="SUPFAM" id="SSF53187">
    <property type="entry name" value="Zn-dependent exopeptidases"/>
    <property type="match status" value="1"/>
</dbReference>
<dbReference type="Gene3D" id="3.40.630.10">
    <property type="entry name" value="Zn peptidases"/>
    <property type="match status" value="1"/>
</dbReference>
<organism evidence="6">
    <name type="scientific">Paraconexibacter sp. AEG42_29</name>
    <dbReference type="NCBI Taxonomy" id="2997339"/>
    <lineage>
        <taxon>Bacteria</taxon>
        <taxon>Bacillati</taxon>
        <taxon>Actinomycetota</taxon>
        <taxon>Thermoleophilia</taxon>
        <taxon>Solirubrobacterales</taxon>
        <taxon>Paraconexibacteraceae</taxon>
        <taxon>Paraconexibacter</taxon>
    </lineage>
</organism>
<gene>
    <name evidence="6" type="ORF">DSM112329_02380</name>
</gene>
<dbReference type="Pfam" id="PF07687">
    <property type="entry name" value="M20_dimer"/>
    <property type="match status" value="1"/>
</dbReference>
<keyword evidence="3" id="KW-0378">Hydrolase</keyword>
<protein>
    <recommendedName>
        <fullName evidence="5">Peptidase M20 dimerisation domain-containing protein</fullName>
    </recommendedName>
</protein>
<comment type="cofactor">
    <cofactor evidence="1">
        <name>Zn(2+)</name>
        <dbReference type="ChEBI" id="CHEBI:29105"/>
    </cofactor>
</comment>
<feature type="domain" description="Peptidase M20 dimerisation" evidence="5">
    <location>
        <begin position="204"/>
        <end position="312"/>
    </location>
</feature>
<dbReference type="PANTHER" id="PTHR43808:SF25">
    <property type="entry name" value="PEPTIDASE M20 DIMERISATION DOMAIN-CONTAINING PROTEIN"/>
    <property type="match status" value="1"/>
</dbReference>
<evidence type="ECO:0000256" key="1">
    <source>
        <dbReference type="ARBA" id="ARBA00001947"/>
    </source>
</evidence>
<keyword evidence="2" id="KW-0479">Metal-binding</keyword>
<dbReference type="Pfam" id="PF01546">
    <property type="entry name" value="Peptidase_M20"/>
    <property type="match status" value="1"/>
</dbReference>
<dbReference type="KEGG" id="parq:DSM112329_02380"/>
<dbReference type="RefSeq" id="WP_354702031.1">
    <property type="nucleotide sequence ID" value="NZ_CP114014.1"/>
</dbReference>
<dbReference type="EMBL" id="CP114014">
    <property type="protein sequence ID" value="XAY05526.1"/>
    <property type="molecule type" value="Genomic_DNA"/>
</dbReference>
<accession>A0AAU7AV63</accession>
<evidence type="ECO:0000256" key="4">
    <source>
        <dbReference type="ARBA" id="ARBA00022833"/>
    </source>
</evidence>
<dbReference type="GO" id="GO:0016787">
    <property type="term" value="F:hydrolase activity"/>
    <property type="evidence" value="ECO:0007669"/>
    <property type="project" value="UniProtKB-KW"/>
</dbReference>
<dbReference type="InterPro" id="IPR011650">
    <property type="entry name" value="Peptidase_M20_dimer"/>
</dbReference>
<evidence type="ECO:0000259" key="5">
    <source>
        <dbReference type="Pfam" id="PF07687"/>
    </source>
</evidence>
<sequence length="415" mass="42572">MASGAEAVAAQAALDPQQLIADLQHLVRTPSVTGDERQVIEAAAAQARAAGLTGVAVREHDLAALRAHPDHPGEEAQRDELLGLTARLPGRTVDAPVLALCAHLDVVGPGTAPWRHGSPWSGVVEDGLLYGRGSADMKGGFAAALHAMGAMAAAGVAPACAVTLLGVASEEDGGLGAFAALEADQDYAGCIITEPTGFDVVCAQAGALTFTGVVHGVAAHAAHRLEGASAIDRYIPVHAALHALEARLNTDVEHELMRQLDLPYPILVGRVSAGEWSSSVPDRLEFEGRAPVRVGESVATARAAVERAVAGAGGEHVELRWTGGQFDAATTATTAPLVRLTREAVRTHGPPGAAGRLAGVPWGADMRLFAARGIPTIMCGTAGIRVAHATDEHVAVDEVVVLARVLIDVIGAFGT</sequence>
<dbReference type="Gene3D" id="3.30.70.360">
    <property type="match status" value="1"/>
</dbReference>
<name>A0AAU7AV63_9ACTN</name>
<dbReference type="InterPro" id="IPR002933">
    <property type="entry name" value="Peptidase_M20"/>
</dbReference>
<reference evidence="6" key="1">
    <citation type="submission" date="2022-12" db="EMBL/GenBank/DDBJ databases">
        <title>Paraconexibacter alkalitolerans sp. nov. and Baekduia alba sp. nov., isolated from soil and emended description of the genera Paraconexibacter (Chun et al., 2020) and Baekduia (An et al., 2020).</title>
        <authorList>
            <person name="Vieira S."/>
            <person name="Huber K.J."/>
            <person name="Geppert A."/>
            <person name="Wolf J."/>
            <person name="Neumann-Schaal M."/>
            <person name="Muesken M."/>
            <person name="Overmann J."/>
        </authorList>
    </citation>
    <scope>NUCLEOTIDE SEQUENCE</scope>
    <source>
        <strain evidence="6">AEG42_29</strain>
    </source>
</reference>
<dbReference type="InterPro" id="IPR001261">
    <property type="entry name" value="ArgE/DapE_CS"/>
</dbReference>
<dbReference type="InterPro" id="IPR050072">
    <property type="entry name" value="Peptidase_M20A"/>
</dbReference>
<dbReference type="AlphaFoldDB" id="A0AAU7AV63"/>
<dbReference type="InterPro" id="IPR036264">
    <property type="entry name" value="Bact_exopeptidase_dim_dom"/>
</dbReference>
<evidence type="ECO:0000256" key="3">
    <source>
        <dbReference type="ARBA" id="ARBA00022801"/>
    </source>
</evidence>
<dbReference type="SUPFAM" id="SSF55031">
    <property type="entry name" value="Bacterial exopeptidase dimerisation domain"/>
    <property type="match status" value="1"/>
</dbReference>
<evidence type="ECO:0000256" key="2">
    <source>
        <dbReference type="ARBA" id="ARBA00022723"/>
    </source>
</evidence>
<dbReference type="PROSITE" id="PS00758">
    <property type="entry name" value="ARGE_DAPE_CPG2_1"/>
    <property type="match status" value="1"/>
</dbReference>
<dbReference type="PANTHER" id="PTHR43808">
    <property type="entry name" value="ACETYLORNITHINE DEACETYLASE"/>
    <property type="match status" value="1"/>
</dbReference>
<evidence type="ECO:0000313" key="6">
    <source>
        <dbReference type="EMBL" id="XAY05526.1"/>
    </source>
</evidence>
<keyword evidence="4" id="KW-0862">Zinc</keyword>
<dbReference type="GO" id="GO:0046872">
    <property type="term" value="F:metal ion binding"/>
    <property type="evidence" value="ECO:0007669"/>
    <property type="project" value="UniProtKB-KW"/>
</dbReference>
<proteinExistence type="predicted"/>